<reference evidence="13" key="1">
    <citation type="submission" date="2025-08" db="UniProtKB">
        <authorList>
            <consortium name="RefSeq"/>
        </authorList>
    </citation>
    <scope>IDENTIFICATION</scope>
    <source>
        <strain evidence="13">15112-1751.03</strain>
        <tissue evidence="13">Whole Adult</tissue>
    </source>
</reference>
<dbReference type="GO" id="GO:0022857">
    <property type="term" value="F:transmembrane transporter activity"/>
    <property type="evidence" value="ECO:0007669"/>
    <property type="project" value="TreeGrafter"/>
</dbReference>
<accession>A0A6P8XAX4</accession>
<organism evidence="12 13">
    <name type="scientific">Drosophila albomicans</name>
    <name type="common">Fruit fly</name>
    <dbReference type="NCBI Taxonomy" id="7291"/>
    <lineage>
        <taxon>Eukaryota</taxon>
        <taxon>Metazoa</taxon>
        <taxon>Ecdysozoa</taxon>
        <taxon>Arthropoda</taxon>
        <taxon>Hexapoda</taxon>
        <taxon>Insecta</taxon>
        <taxon>Pterygota</taxon>
        <taxon>Neoptera</taxon>
        <taxon>Endopterygota</taxon>
        <taxon>Diptera</taxon>
        <taxon>Brachycera</taxon>
        <taxon>Muscomorpha</taxon>
        <taxon>Ephydroidea</taxon>
        <taxon>Drosophilidae</taxon>
        <taxon>Drosophila</taxon>
    </lineage>
</organism>
<dbReference type="RefSeq" id="XP_034109213.1">
    <property type="nucleotide sequence ID" value="XM_034253322.2"/>
</dbReference>
<evidence type="ECO:0000313" key="12">
    <source>
        <dbReference type="Proteomes" id="UP000515160"/>
    </source>
</evidence>
<keyword evidence="4 9" id="KW-0812">Transmembrane</keyword>
<comment type="subcellular location">
    <subcellularLocation>
        <location evidence="1">Mitochondrion membrane</location>
        <topology evidence="1">Multi-pass membrane protein</topology>
    </subcellularLocation>
</comment>
<dbReference type="Gene3D" id="1.50.40.10">
    <property type="entry name" value="Mitochondrial carrier domain"/>
    <property type="match status" value="1"/>
</dbReference>
<protein>
    <submittedName>
        <fullName evidence="13">Mitochondrial thiamine pyrophosphate carrier</fullName>
    </submittedName>
</protein>
<evidence type="ECO:0000256" key="5">
    <source>
        <dbReference type="ARBA" id="ARBA00022737"/>
    </source>
</evidence>
<feature type="repeat" description="Solcar" evidence="9">
    <location>
        <begin position="12"/>
        <end position="105"/>
    </location>
</feature>
<evidence type="ECO:0000256" key="10">
    <source>
        <dbReference type="RuleBase" id="RU000488"/>
    </source>
</evidence>
<dbReference type="Pfam" id="PF00153">
    <property type="entry name" value="Mito_carr"/>
    <property type="match status" value="3"/>
</dbReference>
<sequence length="341" mass="38348">MKTPNANAHSSTVQVLQAVGGGVSGAVTRFVSQPFDVLKIRFQLQVEPLSKSNESAKYGGMLQAFATIYREEGMRGIWKGHVAGQVMSISYAFVQFWSYEQLRHAAAQTKFFHDHNHLSYFVCGGTAGCLGTLVAQPFDVVRTRVVAADPDSSTSKLRAVSGAYRVFRYEGLRGITSGLALTLLQIYPLVGANFVFYKLFNRMLVTFGEYIFDKPNPEHQIPGPLLFLSGFTAGVLSKMLVYPADVIKKRSMLHHFEDDRKSFGENPKCRSVRECIANTLKYEGPAGFYKGMLPTLYKSGVMAACYFTIYDTFNHYVTHPYQRYEKSLEEEKQRQAKKGKW</sequence>
<keyword evidence="7" id="KW-0496">Mitochondrion</keyword>
<dbReference type="FunFam" id="1.50.40.10:FF:000202">
    <property type="entry name" value="AT11877p"/>
    <property type="match status" value="1"/>
</dbReference>
<dbReference type="SUPFAM" id="SSF103506">
    <property type="entry name" value="Mitochondrial carrier"/>
    <property type="match status" value="1"/>
</dbReference>
<dbReference type="PANTHER" id="PTHR45624">
    <property type="entry name" value="MITOCHONDRIAL BASIC AMINO ACIDS TRANSPORTER-RELATED"/>
    <property type="match status" value="1"/>
</dbReference>
<dbReference type="InterPro" id="IPR018108">
    <property type="entry name" value="MCP_transmembrane"/>
</dbReference>
<dbReference type="PANTHER" id="PTHR45624:SF10">
    <property type="entry name" value="SLC (SOLUTE CARRIER) HOMOLOG"/>
    <property type="match status" value="1"/>
</dbReference>
<feature type="repeat" description="Solcar" evidence="9">
    <location>
        <begin position="115"/>
        <end position="203"/>
    </location>
</feature>
<dbReference type="CTD" id="37983"/>
<feature type="transmembrane region" description="Helical" evidence="11">
    <location>
        <begin position="178"/>
        <end position="200"/>
    </location>
</feature>
<dbReference type="PROSITE" id="PS50920">
    <property type="entry name" value="SOLCAR"/>
    <property type="match status" value="3"/>
</dbReference>
<evidence type="ECO:0000256" key="9">
    <source>
        <dbReference type="PROSITE-ProRule" id="PRU00282"/>
    </source>
</evidence>
<dbReference type="Proteomes" id="UP000515160">
    <property type="component" value="Chromosome 3"/>
</dbReference>
<evidence type="ECO:0000256" key="8">
    <source>
        <dbReference type="ARBA" id="ARBA00023136"/>
    </source>
</evidence>
<comment type="similarity">
    <text evidence="2 10">Belongs to the mitochondrial carrier (TC 2.A.29) family.</text>
</comment>
<dbReference type="GeneID" id="117571261"/>
<dbReference type="AlphaFoldDB" id="A0A6P8XAX4"/>
<evidence type="ECO:0000256" key="3">
    <source>
        <dbReference type="ARBA" id="ARBA00022448"/>
    </source>
</evidence>
<keyword evidence="5" id="KW-0677">Repeat</keyword>
<dbReference type="PRINTS" id="PR00926">
    <property type="entry name" value="MITOCARRIER"/>
</dbReference>
<gene>
    <name evidence="13" type="primary">LOC117571261</name>
</gene>
<evidence type="ECO:0000256" key="1">
    <source>
        <dbReference type="ARBA" id="ARBA00004225"/>
    </source>
</evidence>
<dbReference type="InterPro" id="IPR050567">
    <property type="entry name" value="Mitochondrial_Carrier"/>
</dbReference>
<evidence type="ECO:0000256" key="4">
    <source>
        <dbReference type="ARBA" id="ARBA00022692"/>
    </source>
</evidence>
<dbReference type="OrthoDB" id="18574at2759"/>
<keyword evidence="6 11" id="KW-1133">Transmembrane helix</keyword>
<keyword evidence="3 10" id="KW-0813">Transport</keyword>
<proteinExistence type="inferred from homology"/>
<evidence type="ECO:0000256" key="7">
    <source>
        <dbReference type="ARBA" id="ARBA00023128"/>
    </source>
</evidence>
<evidence type="ECO:0000256" key="11">
    <source>
        <dbReference type="SAM" id="Phobius"/>
    </source>
</evidence>
<feature type="transmembrane region" description="Helical" evidence="11">
    <location>
        <begin position="220"/>
        <end position="242"/>
    </location>
</feature>
<keyword evidence="12" id="KW-1185">Reference proteome</keyword>
<dbReference type="InterPro" id="IPR002067">
    <property type="entry name" value="MCP"/>
</dbReference>
<name>A0A6P8XAX4_DROAB</name>
<keyword evidence="8 9" id="KW-0472">Membrane</keyword>
<dbReference type="GO" id="GO:0031966">
    <property type="term" value="C:mitochondrial membrane"/>
    <property type="evidence" value="ECO:0007669"/>
    <property type="project" value="UniProtKB-SubCell"/>
</dbReference>
<evidence type="ECO:0000256" key="6">
    <source>
        <dbReference type="ARBA" id="ARBA00022989"/>
    </source>
</evidence>
<evidence type="ECO:0000313" key="13">
    <source>
        <dbReference type="RefSeq" id="XP_034109213.1"/>
    </source>
</evidence>
<feature type="repeat" description="Solcar" evidence="9">
    <location>
        <begin position="222"/>
        <end position="316"/>
    </location>
</feature>
<evidence type="ECO:0000256" key="2">
    <source>
        <dbReference type="ARBA" id="ARBA00006375"/>
    </source>
</evidence>
<dbReference type="InterPro" id="IPR023395">
    <property type="entry name" value="MCP_dom_sf"/>
</dbReference>